<gene>
    <name evidence="1" type="ORF">F0A16_19940</name>
</gene>
<proteinExistence type="predicted"/>
<dbReference type="EMBL" id="VTPX01000019">
    <property type="protein sequence ID" value="KAA0015595.1"/>
    <property type="molecule type" value="Genomic_DNA"/>
</dbReference>
<reference evidence="1 2" key="1">
    <citation type="submission" date="2019-08" db="EMBL/GenBank/DDBJ databases">
        <title>Bioinformatics analysis of the strain L3 and L5.</title>
        <authorList>
            <person name="Li X."/>
        </authorList>
    </citation>
    <scope>NUCLEOTIDE SEQUENCE [LARGE SCALE GENOMIC DNA]</scope>
    <source>
        <strain evidence="1 2">L3</strain>
    </source>
</reference>
<keyword evidence="2" id="KW-1185">Reference proteome</keyword>
<comment type="caution">
    <text evidence="1">The sequence shown here is derived from an EMBL/GenBank/DDBJ whole genome shotgun (WGS) entry which is preliminary data.</text>
</comment>
<name>A0A640W967_9GAMM</name>
<dbReference type="RefSeq" id="WP_149437554.1">
    <property type="nucleotide sequence ID" value="NZ_VTPX01000019.1"/>
</dbReference>
<accession>A0A640W967</accession>
<protein>
    <submittedName>
        <fullName evidence="1">Uncharacterized protein</fullName>
    </submittedName>
</protein>
<dbReference type="InterPro" id="IPR008799">
    <property type="entry name" value="Pseudomon_AvrD"/>
</dbReference>
<organism evidence="1 2">
    <name type="scientific">Salinicola corii</name>
    <dbReference type="NCBI Taxonomy" id="2606937"/>
    <lineage>
        <taxon>Bacteria</taxon>
        <taxon>Pseudomonadati</taxon>
        <taxon>Pseudomonadota</taxon>
        <taxon>Gammaproteobacteria</taxon>
        <taxon>Oceanospirillales</taxon>
        <taxon>Halomonadaceae</taxon>
        <taxon>Salinicola</taxon>
    </lineage>
</organism>
<dbReference type="AlphaFoldDB" id="A0A640W967"/>
<dbReference type="Proteomes" id="UP000466024">
    <property type="component" value="Unassembled WGS sequence"/>
</dbReference>
<evidence type="ECO:0000313" key="1">
    <source>
        <dbReference type="EMBL" id="KAA0015595.1"/>
    </source>
</evidence>
<dbReference type="Pfam" id="PF05655">
    <property type="entry name" value="AvrD"/>
    <property type="match status" value="1"/>
</dbReference>
<sequence>MVIETAKFESEAMVIKTVNGEKCEHIDYIDVFVSALQLGQILLYELDDVTREESNNLWMRNVSFKTLQKTDVPLGNNLDVTLENTSLVNKDDAEWRSADIVASLDHIQVRCSVAHQLNR</sequence>
<evidence type="ECO:0000313" key="2">
    <source>
        <dbReference type="Proteomes" id="UP000466024"/>
    </source>
</evidence>